<dbReference type="EMBL" id="CAJNYD010000402">
    <property type="protein sequence ID" value="CAF3253305.1"/>
    <property type="molecule type" value="Genomic_DNA"/>
</dbReference>
<dbReference type="AlphaFoldDB" id="A0A817RQW5"/>
<comment type="caution">
    <text evidence="2">The sequence shown here is derived from an EMBL/GenBank/DDBJ whole genome shotgun (WGS) entry which is preliminary data.</text>
</comment>
<reference evidence="2" key="1">
    <citation type="submission" date="2021-02" db="EMBL/GenBank/DDBJ databases">
        <authorList>
            <person name="Nowell W R."/>
        </authorList>
    </citation>
    <scope>NUCLEOTIDE SEQUENCE</scope>
</reference>
<protein>
    <submittedName>
        <fullName evidence="2">Uncharacterized protein</fullName>
    </submittedName>
</protein>
<accession>A0A817RQW5</accession>
<name>A0A817RQW5_9BILA</name>
<gene>
    <name evidence="4" type="ORF">FME351_LOCUS11078</name>
    <name evidence="3" type="ORF">GRG538_LOCUS3413</name>
    <name evidence="2" type="ORF">LUA448_LOCUS4962</name>
</gene>
<dbReference type="EMBL" id="CAJNYT010000095">
    <property type="protein sequence ID" value="CAF3329868.1"/>
    <property type="molecule type" value="Genomic_DNA"/>
</dbReference>
<dbReference type="Proteomes" id="UP000663869">
    <property type="component" value="Unassembled WGS sequence"/>
</dbReference>
<evidence type="ECO:0000313" key="5">
    <source>
        <dbReference type="Proteomes" id="UP000663833"/>
    </source>
</evidence>
<dbReference type="Proteomes" id="UP000663872">
    <property type="component" value="Unassembled WGS sequence"/>
</dbReference>
<evidence type="ECO:0000313" key="3">
    <source>
        <dbReference type="EMBL" id="CAF3329868.1"/>
    </source>
</evidence>
<sequence length="156" mass="18047">MSKHTTGSMTPGRVRKISAGLSNARRAFDDNIDDFEIDENDFDGNFPMIHNAPFHSQQRPSSVHQSNYNKNTSPTPAHLMKRLINELFTKEEMMAVNMKKPMNEQKKSKVRTVKLYFFQNDDIQVASFGDYEGKVIRENQRRGTIFRNKLFAEDDA</sequence>
<organism evidence="2 5">
    <name type="scientific">Rotaria socialis</name>
    <dbReference type="NCBI Taxonomy" id="392032"/>
    <lineage>
        <taxon>Eukaryota</taxon>
        <taxon>Metazoa</taxon>
        <taxon>Spiralia</taxon>
        <taxon>Gnathifera</taxon>
        <taxon>Rotifera</taxon>
        <taxon>Eurotatoria</taxon>
        <taxon>Bdelloidea</taxon>
        <taxon>Philodinida</taxon>
        <taxon>Philodinidae</taxon>
        <taxon>Rotaria</taxon>
    </lineage>
</organism>
<evidence type="ECO:0000313" key="4">
    <source>
        <dbReference type="EMBL" id="CAF3422832.1"/>
    </source>
</evidence>
<feature type="compositionally biased region" description="Polar residues" evidence="1">
    <location>
        <begin position="55"/>
        <end position="75"/>
    </location>
</feature>
<dbReference type="Proteomes" id="UP000663833">
    <property type="component" value="Unassembled WGS sequence"/>
</dbReference>
<evidence type="ECO:0000313" key="2">
    <source>
        <dbReference type="EMBL" id="CAF3253305.1"/>
    </source>
</evidence>
<evidence type="ECO:0000256" key="1">
    <source>
        <dbReference type="SAM" id="MobiDB-lite"/>
    </source>
</evidence>
<dbReference type="EMBL" id="CAJNYU010001245">
    <property type="protein sequence ID" value="CAF3422832.1"/>
    <property type="molecule type" value="Genomic_DNA"/>
</dbReference>
<proteinExistence type="predicted"/>
<feature type="region of interest" description="Disordered" evidence="1">
    <location>
        <begin position="55"/>
        <end position="76"/>
    </location>
</feature>